<comment type="pathway">
    <text evidence="2">Cofactor biosynthesis; tetrahydrofolate biosynthesis; 2-amino-4-hydroxy-6-hydroxymethyl-7,8-dihydropteridine diphosphate from 7,8-dihydroneopterin triphosphate: step 3/4.</text>
</comment>
<comment type="catalytic activity">
    <reaction evidence="1">
        <text>7,8-dihydroneopterin = 6-hydroxymethyl-7,8-dihydropterin + glycolaldehyde</text>
        <dbReference type="Rhea" id="RHEA:10540"/>
        <dbReference type="ChEBI" id="CHEBI:17001"/>
        <dbReference type="ChEBI" id="CHEBI:17071"/>
        <dbReference type="ChEBI" id="CHEBI:44841"/>
        <dbReference type="EC" id="4.1.2.25"/>
    </reaction>
</comment>
<dbReference type="InterPro" id="IPR006157">
    <property type="entry name" value="FolB_dom"/>
</dbReference>
<evidence type="ECO:0000313" key="9">
    <source>
        <dbReference type="EMBL" id="MBU2872405.1"/>
    </source>
</evidence>
<keyword evidence="6" id="KW-0456">Lyase</keyword>
<dbReference type="InterPro" id="IPR006156">
    <property type="entry name" value="Dihydroneopterin_aldolase"/>
</dbReference>
<accession>A0ABS6A4H7</accession>
<keyword evidence="10" id="KW-1185">Reference proteome</keyword>
<comment type="similarity">
    <text evidence="3">Belongs to the DHNA family.</text>
</comment>
<reference evidence="9 10" key="1">
    <citation type="submission" date="2021-05" db="EMBL/GenBank/DDBJ databases">
        <title>Draft genomes of bacteria isolated from model marine particles.</title>
        <authorList>
            <person name="Datta M.S."/>
            <person name="Schwartzman J.A."/>
            <person name="Enke T.N."/>
            <person name="Saavedra J."/>
            <person name="Cermak N."/>
            <person name="Cordero O.X."/>
        </authorList>
    </citation>
    <scope>NUCLEOTIDE SEQUENCE [LARGE SCALE GENOMIC DNA]</scope>
    <source>
        <strain evidence="9 10">D2M19</strain>
    </source>
</reference>
<comment type="caution">
    <text evidence="9">The sequence shown here is derived from an EMBL/GenBank/DDBJ whole genome shotgun (WGS) entry which is preliminary data.</text>
</comment>
<evidence type="ECO:0000256" key="2">
    <source>
        <dbReference type="ARBA" id="ARBA00005013"/>
    </source>
</evidence>
<proteinExistence type="inferred from homology"/>
<keyword evidence="5" id="KW-0289">Folate biosynthesis</keyword>
<sequence>MPREPFLADSVLIEGLVVETVVGVYDWEREVTQSLVVDLEMAWDNRIPGASDDVKDALDYASVSERVDRCLKELKPKLLEHGAEVLAGVLQREFGVGWLRLVLRKPGAVPAARSVGVCIERTALKGEPDNA</sequence>
<dbReference type="Proteomes" id="UP000753376">
    <property type="component" value="Unassembled WGS sequence"/>
</dbReference>
<evidence type="ECO:0000256" key="6">
    <source>
        <dbReference type="ARBA" id="ARBA00023239"/>
    </source>
</evidence>
<evidence type="ECO:0000256" key="5">
    <source>
        <dbReference type="ARBA" id="ARBA00022909"/>
    </source>
</evidence>
<dbReference type="PANTHER" id="PTHR42844:SF1">
    <property type="entry name" value="DIHYDRONEOPTERIN ALDOLASE 1-RELATED"/>
    <property type="match status" value="1"/>
</dbReference>
<dbReference type="SMART" id="SM00905">
    <property type="entry name" value="FolB"/>
    <property type="match status" value="1"/>
</dbReference>
<dbReference type="NCBIfam" id="TIGR00526">
    <property type="entry name" value="folB_dom"/>
    <property type="match status" value="1"/>
</dbReference>
<organism evidence="9 10">
    <name type="scientific">Marinobacter salexigens</name>
    <dbReference type="NCBI Taxonomy" id="1925763"/>
    <lineage>
        <taxon>Bacteria</taxon>
        <taxon>Pseudomonadati</taxon>
        <taxon>Pseudomonadota</taxon>
        <taxon>Gammaproteobacteria</taxon>
        <taxon>Pseudomonadales</taxon>
        <taxon>Marinobacteraceae</taxon>
        <taxon>Marinobacter</taxon>
    </lineage>
</organism>
<evidence type="ECO:0000256" key="1">
    <source>
        <dbReference type="ARBA" id="ARBA00001353"/>
    </source>
</evidence>
<feature type="domain" description="Dihydroneopterin aldolase/epimerase" evidence="8">
    <location>
        <begin position="11"/>
        <end position="121"/>
    </location>
</feature>
<dbReference type="EMBL" id="JAHKPV010000001">
    <property type="protein sequence ID" value="MBU2872405.1"/>
    <property type="molecule type" value="Genomic_DNA"/>
</dbReference>
<dbReference type="Pfam" id="PF02152">
    <property type="entry name" value="FolB"/>
    <property type="match status" value="1"/>
</dbReference>
<protein>
    <recommendedName>
        <fullName evidence="4">dihydroneopterin aldolase</fullName>
        <ecNumber evidence="4">4.1.2.25</ecNumber>
    </recommendedName>
    <alternativeName>
        <fullName evidence="7">7,8-dihydroneopterin aldolase</fullName>
    </alternativeName>
</protein>
<evidence type="ECO:0000259" key="8">
    <source>
        <dbReference type="SMART" id="SM00905"/>
    </source>
</evidence>
<name>A0ABS6A4H7_9GAMM</name>
<dbReference type="EC" id="4.1.2.25" evidence="4"/>
<evidence type="ECO:0000256" key="3">
    <source>
        <dbReference type="ARBA" id="ARBA00005708"/>
    </source>
</evidence>
<gene>
    <name evidence="9" type="ORF">KO508_00160</name>
</gene>
<evidence type="ECO:0000256" key="4">
    <source>
        <dbReference type="ARBA" id="ARBA00013043"/>
    </source>
</evidence>
<dbReference type="PANTHER" id="PTHR42844">
    <property type="entry name" value="DIHYDRONEOPTERIN ALDOLASE 1-RELATED"/>
    <property type="match status" value="1"/>
</dbReference>
<evidence type="ECO:0000313" key="10">
    <source>
        <dbReference type="Proteomes" id="UP000753376"/>
    </source>
</evidence>
<evidence type="ECO:0000256" key="7">
    <source>
        <dbReference type="ARBA" id="ARBA00032903"/>
    </source>
</evidence>